<evidence type="ECO:0000313" key="4">
    <source>
        <dbReference type="Proteomes" id="UP001630127"/>
    </source>
</evidence>
<evidence type="ECO:0000256" key="2">
    <source>
        <dbReference type="SAM" id="Phobius"/>
    </source>
</evidence>
<feature type="transmembrane region" description="Helical" evidence="2">
    <location>
        <begin position="58"/>
        <end position="80"/>
    </location>
</feature>
<name>A0ABD2ZP23_9GENT</name>
<keyword evidence="4" id="KW-1185">Reference proteome</keyword>
<proteinExistence type="predicted"/>
<evidence type="ECO:0000313" key="3">
    <source>
        <dbReference type="EMBL" id="KAL3520616.1"/>
    </source>
</evidence>
<feature type="region of interest" description="Disordered" evidence="1">
    <location>
        <begin position="136"/>
        <end position="158"/>
    </location>
</feature>
<dbReference type="EMBL" id="JBJUIK010000008">
    <property type="protein sequence ID" value="KAL3520616.1"/>
    <property type="molecule type" value="Genomic_DNA"/>
</dbReference>
<gene>
    <name evidence="3" type="ORF">ACH5RR_018765</name>
</gene>
<keyword evidence="2" id="KW-0472">Membrane</keyword>
<comment type="caution">
    <text evidence="3">The sequence shown here is derived from an EMBL/GenBank/DDBJ whole genome shotgun (WGS) entry which is preliminary data.</text>
</comment>
<reference evidence="3 4" key="1">
    <citation type="submission" date="2024-11" db="EMBL/GenBank/DDBJ databases">
        <title>A near-complete genome assembly of Cinchona calisaya.</title>
        <authorList>
            <person name="Lian D.C."/>
            <person name="Zhao X.W."/>
            <person name="Wei L."/>
        </authorList>
    </citation>
    <scope>NUCLEOTIDE SEQUENCE [LARGE SCALE GENOMIC DNA]</scope>
    <source>
        <tissue evidence="3">Nenye</tissue>
    </source>
</reference>
<dbReference type="PANTHER" id="PTHR33919">
    <property type="entry name" value="OS09G0127700 PROTEIN"/>
    <property type="match status" value="1"/>
</dbReference>
<dbReference type="AlphaFoldDB" id="A0ABD2ZP23"/>
<sequence>MALRAAKKCTSMLQAMARQHRSLASSSTRKYATTTADASEAMHALEHHAKAKFPAGDWAPIMIMGGFLIAVVTMATHSAWQQLAYSPAVQLSKKKRETVPEVFQPDVVLGSADKFVNKSFLRKVAHIQDNKRVLEDTTRPNPFTHSREIESLKSVGGR</sequence>
<keyword evidence="2" id="KW-0812">Transmembrane</keyword>
<keyword evidence="2" id="KW-1133">Transmembrane helix</keyword>
<dbReference type="Proteomes" id="UP001630127">
    <property type="component" value="Unassembled WGS sequence"/>
</dbReference>
<protein>
    <submittedName>
        <fullName evidence="3">Uncharacterized protein</fullName>
    </submittedName>
</protein>
<accession>A0ABD2ZP23</accession>
<dbReference type="PANTHER" id="PTHR33919:SF9">
    <property type="entry name" value="RIBOSOME BIOGENESIS NEP1-LIKE PROTEIN"/>
    <property type="match status" value="1"/>
</dbReference>
<evidence type="ECO:0000256" key="1">
    <source>
        <dbReference type="SAM" id="MobiDB-lite"/>
    </source>
</evidence>
<organism evidence="3 4">
    <name type="scientific">Cinchona calisaya</name>
    <dbReference type="NCBI Taxonomy" id="153742"/>
    <lineage>
        <taxon>Eukaryota</taxon>
        <taxon>Viridiplantae</taxon>
        <taxon>Streptophyta</taxon>
        <taxon>Embryophyta</taxon>
        <taxon>Tracheophyta</taxon>
        <taxon>Spermatophyta</taxon>
        <taxon>Magnoliopsida</taxon>
        <taxon>eudicotyledons</taxon>
        <taxon>Gunneridae</taxon>
        <taxon>Pentapetalae</taxon>
        <taxon>asterids</taxon>
        <taxon>lamiids</taxon>
        <taxon>Gentianales</taxon>
        <taxon>Rubiaceae</taxon>
        <taxon>Cinchonoideae</taxon>
        <taxon>Cinchoneae</taxon>
        <taxon>Cinchona</taxon>
    </lineage>
</organism>